<sequence length="191" mass="21965">MSKPQADQLWRVLDENGDGDVSQREFEAAFTGMLHARTWTRYCPTCIYTNTCTYCMECNATCDLCSSAGFCANHWVQHPSHEEQTRQYDENTLNYREWLRHHAIVRPLTLAYQSPTLRAGLPISLLGRLRREMRRQALHVAEADKQRQERDLAAMHDAARTTDVPTPDLEQDPTDEEQAGTGWIGKWLQIG</sequence>
<organism evidence="4">
    <name type="scientific">Haptolina brevifila</name>
    <dbReference type="NCBI Taxonomy" id="156173"/>
    <lineage>
        <taxon>Eukaryota</taxon>
        <taxon>Haptista</taxon>
        <taxon>Haptophyta</taxon>
        <taxon>Prymnesiophyceae</taxon>
        <taxon>Prymnesiales</taxon>
        <taxon>Prymnesiaceae</taxon>
        <taxon>Haptolina</taxon>
    </lineage>
</organism>
<evidence type="ECO:0000313" key="4">
    <source>
        <dbReference type="EMBL" id="CAD9470293.1"/>
    </source>
</evidence>
<protein>
    <recommendedName>
        <fullName evidence="3">EF-hand domain-containing protein</fullName>
    </recommendedName>
</protein>
<dbReference type="InterPro" id="IPR018247">
    <property type="entry name" value="EF_Hand_1_Ca_BS"/>
</dbReference>
<keyword evidence="1" id="KW-0106">Calcium</keyword>
<feature type="domain" description="EF-hand" evidence="3">
    <location>
        <begin position="1"/>
        <end position="36"/>
    </location>
</feature>
<dbReference type="PROSITE" id="PS00018">
    <property type="entry name" value="EF_HAND_1"/>
    <property type="match status" value="1"/>
</dbReference>
<accession>A0A7S2E1Y3</accession>
<proteinExistence type="predicted"/>
<dbReference type="GO" id="GO:0005509">
    <property type="term" value="F:calcium ion binding"/>
    <property type="evidence" value="ECO:0007669"/>
    <property type="project" value="InterPro"/>
</dbReference>
<dbReference type="AlphaFoldDB" id="A0A7S2E1Y3"/>
<name>A0A7S2E1Y3_9EUKA</name>
<gene>
    <name evidence="4" type="ORF">CBRE1094_LOCUS22370</name>
</gene>
<evidence type="ECO:0000259" key="3">
    <source>
        <dbReference type="PROSITE" id="PS50222"/>
    </source>
</evidence>
<dbReference type="EMBL" id="HBGU01041097">
    <property type="protein sequence ID" value="CAD9470293.1"/>
    <property type="molecule type" value="Transcribed_RNA"/>
</dbReference>
<evidence type="ECO:0000256" key="1">
    <source>
        <dbReference type="ARBA" id="ARBA00022837"/>
    </source>
</evidence>
<reference evidence="4" key="1">
    <citation type="submission" date="2021-01" db="EMBL/GenBank/DDBJ databases">
        <authorList>
            <person name="Corre E."/>
            <person name="Pelletier E."/>
            <person name="Niang G."/>
            <person name="Scheremetjew M."/>
            <person name="Finn R."/>
            <person name="Kale V."/>
            <person name="Holt S."/>
            <person name="Cochrane G."/>
            <person name="Meng A."/>
            <person name="Brown T."/>
            <person name="Cohen L."/>
        </authorList>
    </citation>
    <scope>NUCLEOTIDE SEQUENCE</scope>
    <source>
        <strain evidence="4">UTEX LB 985</strain>
    </source>
</reference>
<dbReference type="SUPFAM" id="SSF47473">
    <property type="entry name" value="EF-hand"/>
    <property type="match status" value="1"/>
</dbReference>
<dbReference type="InterPro" id="IPR011992">
    <property type="entry name" value="EF-hand-dom_pair"/>
</dbReference>
<feature type="compositionally biased region" description="Acidic residues" evidence="2">
    <location>
        <begin position="169"/>
        <end position="178"/>
    </location>
</feature>
<dbReference type="InterPro" id="IPR002048">
    <property type="entry name" value="EF_hand_dom"/>
</dbReference>
<evidence type="ECO:0000256" key="2">
    <source>
        <dbReference type="SAM" id="MobiDB-lite"/>
    </source>
</evidence>
<feature type="region of interest" description="Disordered" evidence="2">
    <location>
        <begin position="157"/>
        <end position="178"/>
    </location>
</feature>
<dbReference type="PROSITE" id="PS50222">
    <property type="entry name" value="EF_HAND_2"/>
    <property type="match status" value="1"/>
</dbReference>